<dbReference type="Proteomes" id="UP000826656">
    <property type="component" value="Unassembled WGS sequence"/>
</dbReference>
<evidence type="ECO:0000313" key="5">
    <source>
        <dbReference type="Proteomes" id="UP000826656"/>
    </source>
</evidence>
<feature type="region of interest" description="Disordered" evidence="1">
    <location>
        <begin position="1"/>
        <end position="30"/>
    </location>
</feature>
<reference evidence="4 5" key="1">
    <citation type="journal article" date="2021" name="bioRxiv">
        <title>Chromosome-scale and haplotype-resolved genome assembly of a tetraploid potato cultivar.</title>
        <authorList>
            <person name="Sun H."/>
            <person name="Jiao W.-B."/>
            <person name="Krause K."/>
            <person name="Campoy J.A."/>
            <person name="Goel M."/>
            <person name="Folz-Donahue K."/>
            <person name="Kukat C."/>
            <person name="Huettel B."/>
            <person name="Schneeberger K."/>
        </authorList>
    </citation>
    <scope>NUCLEOTIDE SEQUENCE [LARGE SCALE GENOMIC DNA]</scope>
    <source>
        <strain evidence="4">SolTubOtavaFocal</strain>
        <tissue evidence="4">Leaves</tissue>
    </source>
</reference>
<evidence type="ECO:0008006" key="6">
    <source>
        <dbReference type="Google" id="ProtNLM"/>
    </source>
</evidence>
<dbReference type="EMBL" id="JAIVGD010000005">
    <property type="protein sequence ID" value="KAH0773941.1"/>
    <property type="molecule type" value="Genomic_DNA"/>
</dbReference>
<evidence type="ECO:0000259" key="3">
    <source>
        <dbReference type="Pfam" id="PF22936"/>
    </source>
</evidence>
<evidence type="ECO:0000259" key="2">
    <source>
        <dbReference type="Pfam" id="PF14244"/>
    </source>
</evidence>
<dbReference type="Pfam" id="PF22936">
    <property type="entry name" value="Pol_BBD"/>
    <property type="match status" value="1"/>
</dbReference>
<keyword evidence="5" id="KW-1185">Reference proteome</keyword>
<sequence>MPSDRSTEDTSQGRNNGENMGGSMPMHGNSSISQGIDYNHPLFLSPTDISGVSLISFQLLGVENYTLWSRFMTLALLRRNKIGLIDGSCRNELSTEVSKSLLSGIAFATSVLQVWNDLKERFNRGTSSVSVYYTNLKTLWDEFEALVLAPCYNCDKSKGFVAHMSRQKLYQFLMGLNESYHQARSQILMMNPLPTINHVYAMIVGDESHKAVVSHTSSMGLSSVSMESMAMYSKISTTSGVNQRFKKNSLLICDFCKCKGHNKEFCYRVVGYPPDFKSKRKIQGASSENSGQAHFFYGGNTNVPAPGWVEKLDIAQLHIEPGESSSHHKQQASQAELEVKQLLQGCTFTKDQYDHILKSYRQKKEPDYKITLAAHTAGKTFFVSANDSLWIIDTGATNHMISNLDMFIKDSVTKLEIPKTLYLPNGDTTQATHVGSCVLSDNNVISNVFYLPKFKYNLMSGQNVWIRLPGGHPKGPRGGPQPWPSKVPRQLEIVLGGSMSASRTSSTKGQKFGPCRGHVVDSIVLDLISRKLVGTPPRRELVSR</sequence>
<dbReference type="PANTHER" id="PTHR34222">
    <property type="entry name" value="GAG_PRE-INTEGRS DOMAIN-CONTAINING PROTEIN"/>
    <property type="match status" value="1"/>
</dbReference>
<evidence type="ECO:0000256" key="1">
    <source>
        <dbReference type="SAM" id="MobiDB-lite"/>
    </source>
</evidence>
<feature type="compositionally biased region" description="Polar residues" evidence="1">
    <location>
        <begin position="9"/>
        <end position="18"/>
    </location>
</feature>
<accession>A0ABQ7W0V2</accession>
<dbReference type="InterPro" id="IPR054722">
    <property type="entry name" value="PolX-like_BBD"/>
</dbReference>
<evidence type="ECO:0000313" key="4">
    <source>
        <dbReference type="EMBL" id="KAH0773941.1"/>
    </source>
</evidence>
<dbReference type="PANTHER" id="PTHR34222:SF97">
    <property type="entry name" value="CATALYTIC REGION, PUTATIVE-RELATED"/>
    <property type="match status" value="1"/>
</dbReference>
<organism evidence="4 5">
    <name type="scientific">Solanum tuberosum</name>
    <name type="common">Potato</name>
    <dbReference type="NCBI Taxonomy" id="4113"/>
    <lineage>
        <taxon>Eukaryota</taxon>
        <taxon>Viridiplantae</taxon>
        <taxon>Streptophyta</taxon>
        <taxon>Embryophyta</taxon>
        <taxon>Tracheophyta</taxon>
        <taxon>Spermatophyta</taxon>
        <taxon>Magnoliopsida</taxon>
        <taxon>eudicotyledons</taxon>
        <taxon>Gunneridae</taxon>
        <taxon>Pentapetalae</taxon>
        <taxon>asterids</taxon>
        <taxon>lamiids</taxon>
        <taxon>Solanales</taxon>
        <taxon>Solanaceae</taxon>
        <taxon>Solanoideae</taxon>
        <taxon>Solaneae</taxon>
        <taxon>Solanum</taxon>
    </lineage>
</organism>
<dbReference type="InterPro" id="IPR029472">
    <property type="entry name" value="Copia-like_N"/>
</dbReference>
<name>A0ABQ7W0V2_SOLTU</name>
<gene>
    <name evidence="4" type="ORF">KY290_011078</name>
</gene>
<feature type="domain" description="Retrotransposon Copia-like N-terminal" evidence="2">
    <location>
        <begin position="46"/>
        <end position="89"/>
    </location>
</feature>
<protein>
    <recommendedName>
        <fullName evidence="6">Retrotransposon Copia-like N-terminal domain-containing protein</fullName>
    </recommendedName>
</protein>
<proteinExistence type="predicted"/>
<comment type="caution">
    <text evidence="4">The sequence shown here is derived from an EMBL/GenBank/DDBJ whole genome shotgun (WGS) entry which is preliminary data.</text>
</comment>
<dbReference type="Pfam" id="PF14244">
    <property type="entry name" value="Retrotran_gag_3"/>
    <property type="match status" value="1"/>
</dbReference>
<feature type="domain" description="Retrovirus-related Pol polyprotein from transposon TNT 1-94-like beta-barrel" evidence="3">
    <location>
        <begin position="390"/>
        <end position="462"/>
    </location>
</feature>